<reference evidence="8" key="1">
    <citation type="submission" date="2020-09" db="EMBL/GenBank/DDBJ databases">
        <title>A novel bacterium of genus Paenibacillus, isolated from South China Sea.</title>
        <authorList>
            <person name="Huang H."/>
            <person name="Mo K."/>
            <person name="Hu Y."/>
        </authorList>
    </citation>
    <scope>NUCLEOTIDE SEQUENCE</scope>
    <source>
        <strain evidence="8">IB182363</strain>
    </source>
</reference>
<dbReference type="InterPro" id="IPR003594">
    <property type="entry name" value="HATPase_dom"/>
</dbReference>
<dbReference type="Gene3D" id="3.30.565.10">
    <property type="entry name" value="Histidine kinase-like ATPase, C-terminal domain"/>
    <property type="match status" value="1"/>
</dbReference>
<keyword evidence="9" id="KW-1185">Reference proteome</keyword>
<feature type="transmembrane region" description="Helical" evidence="6">
    <location>
        <begin position="37"/>
        <end position="58"/>
    </location>
</feature>
<dbReference type="InterPro" id="IPR036890">
    <property type="entry name" value="HATPase_C_sf"/>
</dbReference>
<evidence type="ECO:0000313" key="8">
    <source>
        <dbReference type="EMBL" id="MBD2863496.1"/>
    </source>
</evidence>
<proteinExistence type="predicted"/>
<comment type="caution">
    <text evidence="8">The sequence shown here is derived from an EMBL/GenBank/DDBJ whole genome shotgun (WGS) entry which is preliminary data.</text>
</comment>
<gene>
    <name evidence="8" type="ORF">IDH45_15995</name>
</gene>
<dbReference type="RefSeq" id="WP_190929126.1">
    <property type="nucleotide sequence ID" value="NZ_JACXJA010000020.1"/>
</dbReference>
<evidence type="ECO:0000256" key="2">
    <source>
        <dbReference type="ARBA" id="ARBA00012438"/>
    </source>
</evidence>
<keyword evidence="6" id="KW-0472">Membrane</keyword>
<evidence type="ECO:0000256" key="5">
    <source>
        <dbReference type="ARBA" id="ARBA00023012"/>
    </source>
</evidence>
<dbReference type="Pfam" id="PF07730">
    <property type="entry name" value="HisKA_3"/>
    <property type="match status" value="1"/>
</dbReference>
<dbReference type="Proteomes" id="UP000639396">
    <property type="component" value="Unassembled WGS sequence"/>
</dbReference>
<accession>A0A927CC16</accession>
<dbReference type="CDD" id="cd16917">
    <property type="entry name" value="HATPase_UhpB-NarQ-NarX-like"/>
    <property type="match status" value="1"/>
</dbReference>
<name>A0A927CC16_9BACL</name>
<protein>
    <recommendedName>
        <fullName evidence="2">histidine kinase</fullName>
        <ecNumber evidence="2">2.7.13.3</ecNumber>
    </recommendedName>
</protein>
<dbReference type="GO" id="GO:0016020">
    <property type="term" value="C:membrane"/>
    <property type="evidence" value="ECO:0007669"/>
    <property type="project" value="InterPro"/>
</dbReference>
<evidence type="ECO:0000259" key="7">
    <source>
        <dbReference type="SMART" id="SM00387"/>
    </source>
</evidence>
<keyword evidence="6" id="KW-0812">Transmembrane</keyword>
<feature type="transmembrane region" description="Helical" evidence="6">
    <location>
        <begin position="6"/>
        <end position="25"/>
    </location>
</feature>
<evidence type="ECO:0000256" key="6">
    <source>
        <dbReference type="SAM" id="Phobius"/>
    </source>
</evidence>
<dbReference type="InterPro" id="IPR011712">
    <property type="entry name" value="Sig_transdc_His_kin_sub3_dim/P"/>
</dbReference>
<sequence>MSLQRLKWFTILLPAIVIGGFELIRHEFMLHYLSMEAGNFYIIALTLLLSYWFSNWMFRKIERMNATLAEEQSRRAVYEERERLARELHDNIAQVLFFLNVQLKQGKTEEARSAVSEIDHHLRQAIFNLRSLPEDGVSFPDRLGRWLREWSVLSGVEVDRQGEWTAGLFHSSEEVQLFAIVQEAFTNIRKHSKADRVLLVWEYDYDGAGSWRLTVRDNGVGMKPAAADSSKYGIPMMRKRAAELDADLTVRRLESGGTELRLAGRKERVMP</sequence>
<dbReference type="GO" id="GO:0046983">
    <property type="term" value="F:protein dimerization activity"/>
    <property type="evidence" value="ECO:0007669"/>
    <property type="project" value="InterPro"/>
</dbReference>
<keyword evidence="6" id="KW-1133">Transmembrane helix</keyword>
<keyword evidence="5" id="KW-0902">Two-component regulatory system</keyword>
<dbReference type="Gene3D" id="1.20.5.1930">
    <property type="match status" value="1"/>
</dbReference>
<dbReference type="GO" id="GO:0000155">
    <property type="term" value="F:phosphorelay sensor kinase activity"/>
    <property type="evidence" value="ECO:0007669"/>
    <property type="project" value="InterPro"/>
</dbReference>
<keyword evidence="3" id="KW-0808">Transferase</keyword>
<feature type="domain" description="Histidine kinase/HSP90-like ATPase" evidence="7">
    <location>
        <begin position="172"/>
        <end position="268"/>
    </location>
</feature>
<dbReference type="AlphaFoldDB" id="A0A927CC16"/>
<evidence type="ECO:0000256" key="3">
    <source>
        <dbReference type="ARBA" id="ARBA00022679"/>
    </source>
</evidence>
<dbReference type="SUPFAM" id="SSF55874">
    <property type="entry name" value="ATPase domain of HSP90 chaperone/DNA topoisomerase II/histidine kinase"/>
    <property type="match status" value="1"/>
</dbReference>
<dbReference type="PANTHER" id="PTHR24421">
    <property type="entry name" value="NITRATE/NITRITE SENSOR PROTEIN NARX-RELATED"/>
    <property type="match status" value="1"/>
</dbReference>
<organism evidence="8 9">
    <name type="scientific">Paenibacillus oceani</name>
    <dbReference type="NCBI Taxonomy" id="2772510"/>
    <lineage>
        <taxon>Bacteria</taxon>
        <taxon>Bacillati</taxon>
        <taxon>Bacillota</taxon>
        <taxon>Bacilli</taxon>
        <taxon>Bacillales</taxon>
        <taxon>Paenibacillaceae</taxon>
        <taxon>Paenibacillus</taxon>
    </lineage>
</organism>
<evidence type="ECO:0000256" key="4">
    <source>
        <dbReference type="ARBA" id="ARBA00022777"/>
    </source>
</evidence>
<dbReference type="SMART" id="SM00387">
    <property type="entry name" value="HATPase_c"/>
    <property type="match status" value="1"/>
</dbReference>
<dbReference type="Pfam" id="PF02518">
    <property type="entry name" value="HATPase_c"/>
    <property type="match status" value="1"/>
</dbReference>
<dbReference type="EMBL" id="JACXJA010000020">
    <property type="protein sequence ID" value="MBD2863496.1"/>
    <property type="molecule type" value="Genomic_DNA"/>
</dbReference>
<evidence type="ECO:0000256" key="1">
    <source>
        <dbReference type="ARBA" id="ARBA00000085"/>
    </source>
</evidence>
<evidence type="ECO:0000313" key="9">
    <source>
        <dbReference type="Proteomes" id="UP000639396"/>
    </source>
</evidence>
<dbReference type="InterPro" id="IPR050482">
    <property type="entry name" value="Sensor_HK_TwoCompSys"/>
</dbReference>
<dbReference type="EC" id="2.7.13.3" evidence="2"/>
<comment type="catalytic activity">
    <reaction evidence="1">
        <text>ATP + protein L-histidine = ADP + protein N-phospho-L-histidine.</text>
        <dbReference type="EC" id="2.7.13.3"/>
    </reaction>
</comment>
<keyword evidence="4 8" id="KW-0418">Kinase</keyword>